<evidence type="ECO:0000313" key="2">
    <source>
        <dbReference type="Proteomes" id="UP000015106"/>
    </source>
</evidence>
<reference evidence="1" key="2">
    <citation type="submission" date="2018-03" db="EMBL/GenBank/DDBJ databases">
        <title>The Triticum urartu genome reveals the dynamic nature of wheat genome evolution.</title>
        <authorList>
            <person name="Ling H."/>
            <person name="Ma B."/>
            <person name="Shi X."/>
            <person name="Liu H."/>
            <person name="Dong L."/>
            <person name="Sun H."/>
            <person name="Cao Y."/>
            <person name="Gao Q."/>
            <person name="Zheng S."/>
            <person name="Li Y."/>
            <person name="Yu Y."/>
            <person name="Du H."/>
            <person name="Qi M."/>
            <person name="Li Y."/>
            <person name="Yu H."/>
            <person name="Cui Y."/>
            <person name="Wang N."/>
            <person name="Chen C."/>
            <person name="Wu H."/>
            <person name="Zhao Y."/>
            <person name="Zhang J."/>
            <person name="Li Y."/>
            <person name="Zhou W."/>
            <person name="Zhang B."/>
            <person name="Hu W."/>
            <person name="Eijk M."/>
            <person name="Tang J."/>
            <person name="Witsenboer H."/>
            <person name="Zhao S."/>
            <person name="Li Z."/>
            <person name="Zhang A."/>
            <person name="Wang D."/>
            <person name="Liang C."/>
        </authorList>
    </citation>
    <scope>NUCLEOTIDE SEQUENCE [LARGE SCALE GENOMIC DNA]</scope>
    <source>
        <strain evidence="1">cv. G1812</strain>
    </source>
</reference>
<dbReference type="AlphaFoldDB" id="A0A8R7Q353"/>
<dbReference type="Gramene" id="TuG1812G0400001432.01.T01">
    <property type="protein sequence ID" value="TuG1812G0400001432.01.T01"/>
    <property type="gene ID" value="TuG1812G0400001432.01"/>
</dbReference>
<accession>A0A8R7Q353</accession>
<keyword evidence="2" id="KW-1185">Reference proteome</keyword>
<evidence type="ECO:0000313" key="1">
    <source>
        <dbReference type="EnsemblPlants" id="TuG1812G0400001432.01.T01"/>
    </source>
</evidence>
<reference evidence="2" key="1">
    <citation type="journal article" date="2013" name="Nature">
        <title>Draft genome of the wheat A-genome progenitor Triticum urartu.</title>
        <authorList>
            <person name="Ling H.Q."/>
            <person name="Zhao S."/>
            <person name="Liu D."/>
            <person name="Wang J."/>
            <person name="Sun H."/>
            <person name="Zhang C."/>
            <person name="Fan H."/>
            <person name="Li D."/>
            <person name="Dong L."/>
            <person name="Tao Y."/>
            <person name="Gao C."/>
            <person name="Wu H."/>
            <person name="Li Y."/>
            <person name="Cui Y."/>
            <person name="Guo X."/>
            <person name="Zheng S."/>
            <person name="Wang B."/>
            <person name="Yu K."/>
            <person name="Liang Q."/>
            <person name="Yang W."/>
            <person name="Lou X."/>
            <person name="Chen J."/>
            <person name="Feng M."/>
            <person name="Jian J."/>
            <person name="Zhang X."/>
            <person name="Luo G."/>
            <person name="Jiang Y."/>
            <person name="Liu J."/>
            <person name="Wang Z."/>
            <person name="Sha Y."/>
            <person name="Zhang B."/>
            <person name="Wu H."/>
            <person name="Tang D."/>
            <person name="Shen Q."/>
            <person name="Xue P."/>
            <person name="Zou S."/>
            <person name="Wang X."/>
            <person name="Liu X."/>
            <person name="Wang F."/>
            <person name="Yang Y."/>
            <person name="An X."/>
            <person name="Dong Z."/>
            <person name="Zhang K."/>
            <person name="Zhang X."/>
            <person name="Luo M.C."/>
            <person name="Dvorak J."/>
            <person name="Tong Y."/>
            <person name="Wang J."/>
            <person name="Yang H."/>
            <person name="Li Z."/>
            <person name="Wang D."/>
            <person name="Zhang A."/>
            <person name="Wang J."/>
        </authorList>
    </citation>
    <scope>NUCLEOTIDE SEQUENCE</scope>
    <source>
        <strain evidence="2">cv. G1812</strain>
    </source>
</reference>
<organism evidence="1 2">
    <name type="scientific">Triticum urartu</name>
    <name type="common">Red wild einkorn</name>
    <name type="synonym">Crithodium urartu</name>
    <dbReference type="NCBI Taxonomy" id="4572"/>
    <lineage>
        <taxon>Eukaryota</taxon>
        <taxon>Viridiplantae</taxon>
        <taxon>Streptophyta</taxon>
        <taxon>Embryophyta</taxon>
        <taxon>Tracheophyta</taxon>
        <taxon>Spermatophyta</taxon>
        <taxon>Magnoliopsida</taxon>
        <taxon>Liliopsida</taxon>
        <taxon>Poales</taxon>
        <taxon>Poaceae</taxon>
        <taxon>BOP clade</taxon>
        <taxon>Pooideae</taxon>
        <taxon>Triticodae</taxon>
        <taxon>Triticeae</taxon>
        <taxon>Triticinae</taxon>
        <taxon>Triticum</taxon>
    </lineage>
</organism>
<reference evidence="1" key="3">
    <citation type="submission" date="2022-06" db="UniProtKB">
        <authorList>
            <consortium name="EnsemblPlants"/>
        </authorList>
    </citation>
    <scope>IDENTIFICATION</scope>
</reference>
<name>A0A8R7Q353_TRIUA</name>
<proteinExistence type="predicted"/>
<sequence>MALATPIPFRSSSIMQDNTTNISTCDWWSKNKKLGLMFTTLEEGNIKSSLVQDCAG</sequence>
<dbReference type="Proteomes" id="UP000015106">
    <property type="component" value="Chromosome 4"/>
</dbReference>
<protein>
    <submittedName>
        <fullName evidence="1">Uncharacterized protein</fullName>
    </submittedName>
</protein>
<dbReference type="EnsemblPlants" id="TuG1812G0400001432.01.T01">
    <property type="protein sequence ID" value="TuG1812G0400001432.01.T01"/>
    <property type="gene ID" value="TuG1812G0400001432.01"/>
</dbReference>